<dbReference type="Pfam" id="PF01266">
    <property type="entry name" value="DAO"/>
    <property type="match status" value="1"/>
</dbReference>
<dbReference type="GO" id="GO:0005737">
    <property type="term" value="C:cytoplasm"/>
    <property type="evidence" value="ECO:0007669"/>
    <property type="project" value="TreeGrafter"/>
</dbReference>
<dbReference type="SUPFAM" id="SSF51905">
    <property type="entry name" value="FAD/NAD(P)-binding domain"/>
    <property type="match status" value="1"/>
</dbReference>
<evidence type="ECO:0000259" key="2">
    <source>
        <dbReference type="Pfam" id="PF01266"/>
    </source>
</evidence>
<dbReference type="PANTHER" id="PTHR13847">
    <property type="entry name" value="SARCOSINE DEHYDROGENASE-RELATED"/>
    <property type="match status" value="1"/>
</dbReference>
<dbReference type="GO" id="GO:0016491">
    <property type="term" value="F:oxidoreductase activity"/>
    <property type="evidence" value="ECO:0007669"/>
    <property type="project" value="UniProtKB-KW"/>
</dbReference>
<dbReference type="RefSeq" id="WP_052274558.1">
    <property type="nucleotide sequence ID" value="NZ_CP014327.1"/>
</dbReference>
<sequence>MGAAASVVKRVRDLLTVNDTAGTYPPSYYASAAKHLGGFDAIAGDVSCDVCVIGGGFTGLSTALHLAKRGYDVRLVEAQRVGFGASGRNGGQVGQGQRLDQDELEAKFGLERAKELWTIGTQAVELVRELASSDLVHADFHPGIIHADHRERFVRHSREYVDKLNTQYDYPHVRFLDQEEMRATVNSPVYFGGSLDTQSGHIDPLEFVLGLARMAVEQGAKLHENSRVSKVETGAKVKIHTDQACITADQLVLACNGYIGDLHSDVARRVMPINNYVVATAPMSPEQQEQIIKGKVAVADSKFVVNYFRFSDDNRLLFGGTESYGYRFPKDIAKQVRKPLGEIFPQLADVQIDHAWGGTLGITMNRLPHYERYAGNILSMSGFSGSGVALGTLSGQIAAEAIAGQSERFDVMAQIPTPRFPGGPRMQHPMLILAMLWYSLRDKL</sequence>
<gene>
    <name evidence="3" type="ORF">RC74_13675</name>
</gene>
<protein>
    <submittedName>
        <fullName evidence="3">Oxidoreductase</fullName>
    </submittedName>
</protein>
<proteinExistence type="predicted"/>
<organism evidence="3 4">
    <name type="scientific">Falsihalocynthiibacter arcticus</name>
    <dbReference type="NCBI Taxonomy" id="1579316"/>
    <lineage>
        <taxon>Bacteria</taxon>
        <taxon>Pseudomonadati</taxon>
        <taxon>Pseudomonadota</taxon>
        <taxon>Alphaproteobacteria</taxon>
        <taxon>Rhodobacterales</taxon>
        <taxon>Roseobacteraceae</taxon>
        <taxon>Falsihalocynthiibacter</taxon>
    </lineage>
</organism>
<dbReference type="EMBL" id="CP014327">
    <property type="protein sequence ID" value="AML52181.1"/>
    <property type="molecule type" value="Genomic_DNA"/>
</dbReference>
<feature type="domain" description="FAD dependent oxidoreductase" evidence="2">
    <location>
        <begin position="49"/>
        <end position="400"/>
    </location>
</feature>
<dbReference type="OrthoDB" id="9806601at2"/>
<accession>A0A126V1I3</accession>
<evidence type="ECO:0000256" key="1">
    <source>
        <dbReference type="ARBA" id="ARBA00023002"/>
    </source>
</evidence>
<keyword evidence="4" id="KW-1185">Reference proteome</keyword>
<dbReference type="Gene3D" id="3.30.9.10">
    <property type="entry name" value="D-Amino Acid Oxidase, subunit A, domain 2"/>
    <property type="match status" value="1"/>
</dbReference>
<evidence type="ECO:0000313" key="4">
    <source>
        <dbReference type="Proteomes" id="UP000070371"/>
    </source>
</evidence>
<dbReference type="PANTHER" id="PTHR13847:SF281">
    <property type="entry name" value="FAD DEPENDENT OXIDOREDUCTASE DOMAIN-CONTAINING PROTEIN"/>
    <property type="match status" value="1"/>
</dbReference>
<name>A0A126V1I3_9RHOB</name>
<dbReference type="InterPro" id="IPR006076">
    <property type="entry name" value="FAD-dep_OxRdtase"/>
</dbReference>
<evidence type="ECO:0000313" key="3">
    <source>
        <dbReference type="EMBL" id="AML52181.1"/>
    </source>
</evidence>
<dbReference type="KEGG" id="hat:RC74_13675"/>
<dbReference type="AlphaFoldDB" id="A0A126V1I3"/>
<dbReference type="Gene3D" id="3.50.50.60">
    <property type="entry name" value="FAD/NAD(P)-binding domain"/>
    <property type="match status" value="1"/>
</dbReference>
<reference evidence="3 4" key="1">
    <citation type="submission" date="2016-02" db="EMBL/GenBank/DDBJ databases">
        <title>Complete genome sequence of Halocynthiibacter arcticus PAMC 20958t from arctic marine sediment.</title>
        <authorList>
            <person name="Lee Y.M."/>
            <person name="Baek K."/>
            <person name="Lee H.K."/>
            <person name="Shin S.C."/>
        </authorList>
    </citation>
    <scope>NUCLEOTIDE SEQUENCE [LARGE SCALE GENOMIC DNA]</scope>
    <source>
        <strain evidence="3">PAMC 20958</strain>
    </source>
</reference>
<dbReference type="STRING" id="1579316.RC74_13675"/>
<keyword evidence="1" id="KW-0560">Oxidoreductase</keyword>
<dbReference type="Proteomes" id="UP000070371">
    <property type="component" value="Chromosome"/>
</dbReference>
<dbReference type="InterPro" id="IPR036188">
    <property type="entry name" value="FAD/NAD-bd_sf"/>
</dbReference>